<keyword evidence="4" id="KW-0865">Zymogen</keyword>
<feature type="compositionally biased region" description="Gly residues" evidence="5">
    <location>
        <begin position="1"/>
        <end position="19"/>
    </location>
</feature>
<evidence type="ECO:0000256" key="2">
    <source>
        <dbReference type="ARBA" id="ARBA00022703"/>
    </source>
</evidence>
<feature type="compositionally biased region" description="Low complexity" evidence="5">
    <location>
        <begin position="20"/>
        <end position="75"/>
    </location>
</feature>
<name>A0ABR4E033_9PEZI</name>
<dbReference type="Gene3D" id="3.40.50.12660">
    <property type="match status" value="1"/>
</dbReference>
<keyword evidence="3" id="KW-0378">Hydrolase</keyword>
<reference evidence="7 8" key="1">
    <citation type="submission" date="2024-03" db="EMBL/GenBank/DDBJ databases">
        <title>A high-quality draft genome sequence of Diaporthe vaccinii, a causative agent of upright dieback and viscid rot disease in cranberry plants.</title>
        <authorList>
            <person name="Sarrasin M."/>
            <person name="Lang B.F."/>
            <person name="Burger G."/>
        </authorList>
    </citation>
    <scope>NUCLEOTIDE SEQUENCE [LARGE SCALE GENOMIC DNA]</scope>
    <source>
        <strain evidence="7 8">IS7</strain>
    </source>
</reference>
<dbReference type="InterPro" id="IPR050452">
    <property type="entry name" value="Metacaspase"/>
</dbReference>
<evidence type="ECO:0000259" key="6">
    <source>
        <dbReference type="Pfam" id="PF00656"/>
    </source>
</evidence>
<evidence type="ECO:0000256" key="3">
    <source>
        <dbReference type="ARBA" id="ARBA00022807"/>
    </source>
</evidence>
<keyword evidence="8" id="KW-1185">Reference proteome</keyword>
<keyword evidence="2" id="KW-0053">Apoptosis</keyword>
<evidence type="ECO:0000256" key="1">
    <source>
        <dbReference type="ARBA" id="ARBA00009005"/>
    </source>
</evidence>
<keyword evidence="3" id="KW-0645">Protease</keyword>
<comment type="similarity">
    <text evidence="1">Belongs to the peptidase C14B family.</text>
</comment>
<dbReference type="InterPro" id="IPR029030">
    <property type="entry name" value="Caspase-like_dom_sf"/>
</dbReference>
<dbReference type="Proteomes" id="UP001600888">
    <property type="component" value="Unassembled WGS sequence"/>
</dbReference>
<protein>
    <recommendedName>
        <fullName evidence="6">Peptidase C14 caspase domain-containing protein</fullName>
    </recommendedName>
</protein>
<dbReference type="InterPro" id="IPR011600">
    <property type="entry name" value="Pept_C14_caspase"/>
</dbReference>
<accession>A0ABR4E033</accession>
<feature type="domain" description="Peptidase C14 caspase" evidence="6">
    <location>
        <begin position="107"/>
        <end position="392"/>
    </location>
</feature>
<keyword evidence="3" id="KW-0788">Thiol protease</keyword>
<evidence type="ECO:0000256" key="5">
    <source>
        <dbReference type="SAM" id="MobiDB-lite"/>
    </source>
</evidence>
<evidence type="ECO:0000313" key="8">
    <source>
        <dbReference type="Proteomes" id="UP001600888"/>
    </source>
</evidence>
<comment type="caution">
    <text evidence="7">The sequence shown here is derived from an EMBL/GenBank/DDBJ whole genome shotgun (WGS) entry which is preliminary data.</text>
</comment>
<gene>
    <name evidence="7" type="ORF">FJTKL_01620</name>
</gene>
<evidence type="ECO:0000313" key="7">
    <source>
        <dbReference type="EMBL" id="KAL2275764.1"/>
    </source>
</evidence>
<sequence>MAYPGQGYGPGGGGGGGWHNQGPPQQHWGPPQQQGYGYNQGPPQHHYPPQQGYGYPPQNQYQAPQQQYHQGGYAPRSNAPPPPQGAQQFGHGAPQGYTFQYSACTGRRKALLIGINYFGTNAELKGCINDTRNVSNFLMGSYGYKREDMVILTDDQANPVLQPNKQNILRAMNWLVANAQPNDSLFLHYSGHGGQTKDLDGDEGDGFDEVIYPVDFKQRGHIVDDEVHAIVVKPLSPGVRLTAIFDSCHSGSMMDLPYIYSTKGVLKEPNLAKEAGQGLLSAVMSYARGDIGGVASSFMSFAKSAMTGDKAHEKTIRTKTSPADVILWSGSKDDQTSADATIASQATGAMSWAFISALKQNQNQTYLELLNSVRDVLETKYTQKPQLSCSHPLDVNLRFIIYHVLTSPLWPDASANQPPTPPMGRLGLLVDQHLLGRHHHHVDRHFRARIFLICL</sequence>
<organism evidence="7 8">
    <name type="scientific">Diaporthe vaccinii</name>
    <dbReference type="NCBI Taxonomy" id="105482"/>
    <lineage>
        <taxon>Eukaryota</taxon>
        <taxon>Fungi</taxon>
        <taxon>Dikarya</taxon>
        <taxon>Ascomycota</taxon>
        <taxon>Pezizomycotina</taxon>
        <taxon>Sordariomycetes</taxon>
        <taxon>Sordariomycetidae</taxon>
        <taxon>Diaporthales</taxon>
        <taxon>Diaporthaceae</taxon>
        <taxon>Diaporthe</taxon>
        <taxon>Diaporthe eres species complex</taxon>
    </lineage>
</organism>
<dbReference type="SUPFAM" id="SSF52129">
    <property type="entry name" value="Caspase-like"/>
    <property type="match status" value="1"/>
</dbReference>
<dbReference type="PANTHER" id="PTHR48104:SF30">
    <property type="entry name" value="METACASPASE-1"/>
    <property type="match status" value="1"/>
</dbReference>
<dbReference type="Pfam" id="PF00656">
    <property type="entry name" value="Peptidase_C14"/>
    <property type="match status" value="1"/>
</dbReference>
<evidence type="ECO:0000256" key="4">
    <source>
        <dbReference type="ARBA" id="ARBA00023145"/>
    </source>
</evidence>
<proteinExistence type="inferred from homology"/>
<dbReference type="PANTHER" id="PTHR48104">
    <property type="entry name" value="METACASPASE-4"/>
    <property type="match status" value="1"/>
</dbReference>
<dbReference type="EMBL" id="JBAWTH010000127">
    <property type="protein sequence ID" value="KAL2275764.1"/>
    <property type="molecule type" value="Genomic_DNA"/>
</dbReference>
<feature type="region of interest" description="Disordered" evidence="5">
    <location>
        <begin position="1"/>
        <end position="92"/>
    </location>
</feature>